<dbReference type="InterPro" id="IPR039901">
    <property type="entry name" value="Kdotransferase"/>
</dbReference>
<keyword evidence="8" id="KW-0472">Membrane</keyword>
<dbReference type="GO" id="GO:0005886">
    <property type="term" value="C:plasma membrane"/>
    <property type="evidence" value="ECO:0007669"/>
    <property type="project" value="UniProtKB-SubCell"/>
</dbReference>
<dbReference type="EC" id="2.4.99.12" evidence="2 8"/>
<evidence type="ECO:0000256" key="2">
    <source>
        <dbReference type="ARBA" id="ARBA00012621"/>
    </source>
</evidence>
<dbReference type="UniPathway" id="UPA00958"/>
<organism evidence="10">
    <name type="scientific">uncultured Bdellovibrio sp</name>
    <dbReference type="NCBI Taxonomy" id="239744"/>
    <lineage>
        <taxon>Bacteria</taxon>
        <taxon>Pseudomonadati</taxon>
        <taxon>Bdellovibrionota</taxon>
        <taxon>Bdellovibrionia</taxon>
        <taxon>Bdellovibrionales</taxon>
        <taxon>Pseudobdellovibrionaceae</taxon>
        <taxon>Bdellovibrio</taxon>
        <taxon>environmental samples</taxon>
    </lineage>
</organism>
<keyword evidence="4 8" id="KW-0808">Transferase</keyword>
<feature type="domain" description="3-deoxy-D-manno-octulosonic-acid transferase N-terminal" evidence="9">
    <location>
        <begin position="28"/>
        <end position="138"/>
    </location>
</feature>
<evidence type="ECO:0000256" key="4">
    <source>
        <dbReference type="ARBA" id="ARBA00022679"/>
    </source>
</evidence>
<dbReference type="Pfam" id="PF04413">
    <property type="entry name" value="Glycos_transf_N"/>
    <property type="match status" value="1"/>
</dbReference>
<dbReference type="InterPro" id="IPR007507">
    <property type="entry name" value="Glycos_transf_N"/>
</dbReference>
<comment type="subcellular location">
    <subcellularLocation>
        <location evidence="8">Cell membrane</location>
    </subcellularLocation>
</comment>
<evidence type="ECO:0000256" key="5">
    <source>
        <dbReference type="ARBA" id="ARBA00031445"/>
    </source>
</evidence>
<comment type="function">
    <text evidence="8">Involved in lipopolysaccharide (LPS) biosynthesis. Catalyzes the transfer of 3-deoxy-D-manno-octulosonate (Kdo) residue(s) from CMP-Kdo to lipid IV(A), the tetraacyldisaccharide-1,4'-bisphosphate precursor of lipid A.</text>
</comment>
<keyword evidence="8" id="KW-1003">Cell membrane</keyword>
<evidence type="ECO:0000313" key="10">
    <source>
        <dbReference type="EMBL" id="AIA89398.1"/>
    </source>
</evidence>
<proteinExistence type="inferred from homology"/>
<comment type="catalytic activity">
    <reaction evidence="6 8">
        <text>lipid IVA (E. coli) + CMP-3-deoxy-beta-D-manno-octulosonate = alpha-Kdo-(2-&gt;6)-lipid IVA (E. coli) + CMP + H(+)</text>
        <dbReference type="Rhea" id="RHEA:28066"/>
        <dbReference type="ChEBI" id="CHEBI:15378"/>
        <dbReference type="ChEBI" id="CHEBI:58603"/>
        <dbReference type="ChEBI" id="CHEBI:60364"/>
        <dbReference type="ChEBI" id="CHEBI:60377"/>
        <dbReference type="ChEBI" id="CHEBI:85987"/>
        <dbReference type="EC" id="2.4.99.12"/>
    </reaction>
</comment>
<accession>A0A060BYD4</accession>
<sequence length="146" mass="16444">MRETLQDKDEGFTQLHSLMTIEEIARLRPIWIHAASGEIEYARPLIRELKKKYPETPLLVTYSSPSAKKILGGLDEVDAWAALPWESAAAITDFIEKWKPRVLLFARTDVWPVLADTCHQLGLPSLLFAATFAQNSSRLRGLSLSP</sequence>
<keyword evidence="8" id="KW-0448">Lipopolysaccharide biosynthesis</keyword>
<dbReference type="GO" id="GO:0009245">
    <property type="term" value="P:lipid A biosynthetic process"/>
    <property type="evidence" value="ECO:0007669"/>
    <property type="project" value="TreeGrafter"/>
</dbReference>
<dbReference type="PANTHER" id="PTHR42755:SF1">
    <property type="entry name" value="3-DEOXY-D-MANNO-OCTULOSONIC ACID TRANSFERASE, MITOCHONDRIAL-RELATED"/>
    <property type="match status" value="1"/>
</dbReference>
<dbReference type="PANTHER" id="PTHR42755">
    <property type="entry name" value="3-DEOXY-MANNO-OCTULOSONATE CYTIDYLYLTRANSFERASE"/>
    <property type="match status" value="1"/>
</dbReference>
<dbReference type="GO" id="GO:0043842">
    <property type="term" value="F:Kdo transferase activity"/>
    <property type="evidence" value="ECO:0007669"/>
    <property type="project" value="UniProtKB-EC"/>
</dbReference>
<comment type="pathway">
    <text evidence="1 8">Bacterial outer membrane biogenesis; LPS core biosynthesis.</text>
</comment>
<evidence type="ECO:0000256" key="3">
    <source>
        <dbReference type="ARBA" id="ARBA00019077"/>
    </source>
</evidence>
<dbReference type="Gene3D" id="3.40.50.11720">
    <property type="entry name" value="3-Deoxy-D-manno-octulosonic-acid transferase, N-terminal domain"/>
    <property type="match status" value="1"/>
</dbReference>
<dbReference type="InterPro" id="IPR038107">
    <property type="entry name" value="Glycos_transf_N_sf"/>
</dbReference>
<evidence type="ECO:0000256" key="8">
    <source>
        <dbReference type="RuleBase" id="RU365103"/>
    </source>
</evidence>
<evidence type="ECO:0000256" key="7">
    <source>
        <dbReference type="PIRSR" id="PIRSR639901-1"/>
    </source>
</evidence>
<protein>
    <recommendedName>
        <fullName evidence="3 8">3-deoxy-D-manno-octulosonic acid transferase</fullName>
        <shortName evidence="8">Kdo transferase</shortName>
        <ecNumber evidence="2 8">2.4.99.12</ecNumber>
    </recommendedName>
    <alternativeName>
        <fullName evidence="5 8">Lipid IV(A) 3-deoxy-D-manno-octulosonic acid transferase</fullName>
    </alternativeName>
</protein>
<dbReference type="EMBL" id="KF122104">
    <property type="protein sequence ID" value="AIA89398.1"/>
    <property type="molecule type" value="Genomic_DNA"/>
</dbReference>
<dbReference type="GO" id="GO:0009244">
    <property type="term" value="P:lipopolysaccharide core region biosynthetic process"/>
    <property type="evidence" value="ECO:0007669"/>
    <property type="project" value="UniProtKB-UniRule"/>
</dbReference>
<reference evidence="10" key="1">
    <citation type="journal article" date="2013" name="Environ. Microbiol.">
        <title>Seasonally variable intestinal metagenomes of the red palm weevil (Rhynchophorus ferrugineus).</title>
        <authorList>
            <person name="Jia S."/>
            <person name="Zhang X."/>
            <person name="Zhang G."/>
            <person name="Yin A."/>
            <person name="Zhang S."/>
            <person name="Li F."/>
            <person name="Wang L."/>
            <person name="Zhao D."/>
            <person name="Yun Q."/>
            <person name="Tala"/>
            <person name="Wang J."/>
            <person name="Sun G."/>
            <person name="Baabdullah M."/>
            <person name="Yu X."/>
            <person name="Hu S."/>
            <person name="Al-Mssallem I.S."/>
            <person name="Yu J."/>
        </authorList>
    </citation>
    <scope>NUCLEOTIDE SEQUENCE</scope>
</reference>
<comment type="similarity">
    <text evidence="8">Belongs to the glycosyltransferase group 1 family.</text>
</comment>
<evidence type="ECO:0000256" key="1">
    <source>
        <dbReference type="ARBA" id="ARBA00004713"/>
    </source>
</evidence>
<evidence type="ECO:0000259" key="9">
    <source>
        <dbReference type="Pfam" id="PF04413"/>
    </source>
</evidence>
<evidence type="ECO:0000256" key="6">
    <source>
        <dbReference type="ARBA" id="ARBA00049183"/>
    </source>
</evidence>
<dbReference type="AlphaFoldDB" id="A0A060BYD4"/>
<feature type="active site" description="Proton acceptor" evidence="7">
    <location>
        <position position="38"/>
    </location>
</feature>
<name>A0A060BYD4_9BACT</name>